<dbReference type="GO" id="GO:0016740">
    <property type="term" value="F:transferase activity"/>
    <property type="evidence" value="ECO:0007669"/>
    <property type="project" value="UniProtKB-KW"/>
</dbReference>
<proteinExistence type="predicted"/>
<feature type="domain" description="Glycosyltransferase 2-like" evidence="1">
    <location>
        <begin position="14"/>
        <end position="139"/>
    </location>
</feature>
<gene>
    <name evidence="2" type="ORF">ROA7745_02688</name>
</gene>
<dbReference type="OrthoDB" id="194105at2"/>
<organism evidence="2 3">
    <name type="scientific">Roseovarius aestuarii</name>
    <dbReference type="NCBI Taxonomy" id="475083"/>
    <lineage>
        <taxon>Bacteria</taxon>
        <taxon>Pseudomonadati</taxon>
        <taxon>Pseudomonadota</taxon>
        <taxon>Alphaproteobacteria</taxon>
        <taxon>Rhodobacterales</taxon>
        <taxon>Roseobacteraceae</taxon>
        <taxon>Roseovarius</taxon>
    </lineage>
</organism>
<sequence>MQARQSKSRVHIRTPTYRRPAALKRCLESMIAQTWENWVCDVYDDDPEGSAATVVNALCDPRITCHQNKPQRFASKNIDQCFGRANPCDADYFCVVEDDNFILPRFIEDNIRICRQQGVEIVFRNQLVEFESGSKDAHLSAGGILDNKLTEGRINASLFRMSLIADIGVSNGGLFWSRLAVSDLEIKVPCSATLQEYMRTFAIDEPIYIALEPLAVWAENGDDTLRDLGSKAGYLRSELSLKRSIGVLRRGAWARAAAEDRSRFLDHPAFAYPVNMRARGLVKSHITFNVGTALRFSDKLRLALRGGLTRLMGRSDPNLHEFISTRSRQQV</sequence>
<protein>
    <submittedName>
        <fullName evidence="2">Glycosyl transferase family 2</fullName>
    </submittedName>
</protein>
<dbReference type="Gene3D" id="3.90.550.10">
    <property type="entry name" value="Spore Coat Polysaccharide Biosynthesis Protein SpsA, Chain A"/>
    <property type="match status" value="1"/>
</dbReference>
<dbReference type="AlphaFoldDB" id="A0A1X7BT59"/>
<dbReference type="RefSeq" id="WP_085800809.1">
    <property type="nucleotide sequence ID" value="NZ_FWXB01000010.1"/>
</dbReference>
<accession>A0A1X7BT59</accession>
<keyword evidence="2" id="KW-0808">Transferase</keyword>
<evidence type="ECO:0000259" key="1">
    <source>
        <dbReference type="Pfam" id="PF00535"/>
    </source>
</evidence>
<evidence type="ECO:0000313" key="3">
    <source>
        <dbReference type="Proteomes" id="UP000193224"/>
    </source>
</evidence>
<evidence type="ECO:0000313" key="2">
    <source>
        <dbReference type="EMBL" id="SMC12856.1"/>
    </source>
</evidence>
<dbReference type="SUPFAM" id="SSF53448">
    <property type="entry name" value="Nucleotide-diphospho-sugar transferases"/>
    <property type="match status" value="1"/>
</dbReference>
<dbReference type="InterPro" id="IPR029044">
    <property type="entry name" value="Nucleotide-diphossugar_trans"/>
</dbReference>
<keyword evidence="3" id="KW-1185">Reference proteome</keyword>
<name>A0A1X7BT59_9RHOB</name>
<dbReference type="EMBL" id="FWXB01000010">
    <property type="protein sequence ID" value="SMC12856.1"/>
    <property type="molecule type" value="Genomic_DNA"/>
</dbReference>
<dbReference type="Pfam" id="PF00535">
    <property type="entry name" value="Glycos_transf_2"/>
    <property type="match status" value="1"/>
</dbReference>
<dbReference type="CDD" id="cd00761">
    <property type="entry name" value="Glyco_tranf_GTA_type"/>
    <property type="match status" value="1"/>
</dbReference>
<reference evidence="2 3" key="1">
    <citation type="submission" date="2017-03" db="EMBL/GenBank/DDBJ databases">
        <authorList>
            <person name="Afonso C.L."/>
            <person name="Miller P.J."/>
            <person name="Scott M.A."/>
            <person name="Spackman E."/>
            <person name="Goraichik I."/>
            <person name="Dimitrov K.M."/>
            <person name="Suarez D.L."/>
            <person name="Swayne D.E."/>
        </authorList>
    </citation>
    <scope>NUCLEOTIDE SEQUENCE [LARGE SCALE GENOMIC DNA]</scope>
    <source>
        <strain evidence="2 3">CECT 7745</strain>
    </source>
</reference>
<dbReference type="InterPro" id="IPR001173">
    <property type="entry name" value="Glyco_trans_2-like"/>
</dbReference>
<dbReference type="Proteomes" id="UP000193224">
    <property type="component" value="Unassembled WGS sequence"/>
</dbReference>